<dbReference type="VEuPathDB" id="AmoebaDB:EHI7A_056460"/>
<feature type="compositionally biased region" description="Polar residues" evidence="1">
    <location>
        <begin position="9"/>
        <end position="26"/>
    </location>
</feature>
<sequence length="383" mass="43654">MPPKKRHNPSSQTLDNASQMINSSDAIKTKDPLLTPPSSPKQIKLPVPLQDDLPICKFGKSCKLTNPLHFKRYYHGKDIVIDVDNMSLQDSITNIATIMKQESPQNKITLFDAYKTLLVCALEENKVSGEEKRLIRKYQHAMKIDIDQHASILGQLGWTEEDYIDGFRTVKDYDVSKELEMSQKNEIGIVWIKNGSKEFGDEGESVFAKVHTKFFQTMSGAQSNFTIVQIGIIVNKALKMQYFAEKSILSKRGFGEEEWAFHGSSIDSIQGIIKEGFKLPDDVDAVKLDSGYFGHGIYLTYFSDYALFYSNSRNSNQMVLCQILPGNVFKCKKRMDGKKCQKGYDSHFSPKGNEIVIFDPKHILPKYIIEFKVNDAKQRQQEY</sequence>
<protein>
    <submittedName>
        <fullName evidence="4">Uncharacterized protein</fullName>
    </submittedName>
</protein>
<dbReference type="InterPro" id="IPR039253">
    <property type="entry name" value="APLF"/>
</dbReference>
<dbReference type="Pfam" id="PF10283">
    <property type="entry name" value="zf-CCHH"/>
    <property type="match status" value="1"/>
</dbReference>
<feature type="domain" description="PARP catalytic" evidence="2">
    <location>
        <begin position="207"/>
        <end position="345"/>
    </location>
</feature>
<evidence type="ECO:0000313" key="5">
    <source>
        <dbReference type="Proteomes" id="UP000078387"/>
    </source>
</evidence>
<dbReference type="PANTHER" id="PTHR21315:SF3">
    <property type="entry name" value="PARP DOMAIN-CONTAINING PROTEIN"/>
    <property type="match status" value="1"/>
</dbReference>
<dbReference type="GO" id="GO:0008408">
    <property type="term" value="F:3'-5' exonuclease activity"/>
    <property type="evidence" value="ECO:0007669"/>
    <property type="project" value="InterPro"/>
</dbReference>
<dbReference type="VEuPathDB" id="AmoebaDB:EHI5A_091010"/>
<comment type="caution">
    <text evidence="4">The sequence shown here is derived from an EMBL/GenBank/DDBJ whole genome shotgun (WGS) entry which is preliminary data.</text>
</comment>
<dbReference type="EMBL" id="BDEQ01000001">
    <property type="protein sequence ID" value="GAT92990.1"/>
    <property type="molecule type" value="Genomic_DNA"/>
</dbReference>
<evidence type="ECO:0000256" key="1">
    <source>
        <dbReference type="SAM" id="MobiDB-lite"/>
    </source>
</evidence>
<dbReference type="VEuPathDB" id="AmoebaDB:EHI8A_130080"/>
<evidence type="ECO:0000259" key="2">
    <source>
        <dbReference type="Pfam" id="PF00644"/>
    </source>
</evidence>
<dbReference type="SUPFAM" id="SSF56399">
    <property type="entry name" value="ADP-ribosylation"/>
    <property type="match status" value="1"/>
</dbReference>
<dbReference type="OMA" id="PICETGF"/>
<dbReference type="VEuPathDB" id="AmoebaDB:KM1_108350"/>
<feature type="domain" description="PBZ-type" evidence="3">
    <location>
        <begin position="54"/>
        <end position="78"/>
    </location>
</feature>
<dbReference type="Proteomes" id="UP000078387">
    <property type="component" value="Unassembled WGS sequence"/>
</dbReference>
<dbReference type="InterPro" id="IPR012317">
    <property type="entry name" value="Poly(ADP-ribose)pol_cat_dom"/>
</dbReference>
<dbReference type="GO" id="GO:0006302">
    <property type="term" value="P:double-strand break repair"/>
    <property type="evidence" value="ECO:0007669"/>
    <property type="project" value="InterPro"/>
</dbReference>
<dbReference type="VEuPathDB" id="AmoebaDB:EHI_155600"/>
<feature type="region of interest" description="Disordered" evidence="1">
    <location>
        <begin position="1"/>
        <end position="44"/>
    </location>
</feature>
<evidence type="ECO:0000259" key="3">
    <source>
        <dbReference type="Pfam" id="PF10283"/>
    </source>
</evidence>
<dbReference type="AlphaFoldDB" id="A0A5K1VQQ0"/>
<dbReference type="InterPro" id="IPR019406">
    <property type="entry name" value="APLF_PBZ"/>
</dbReference>
<organism evidence="4 5">
    <name type="scientific">Entamoeba histolytica</name>
    <dbReference type="NCBI Taxonomy" id="5759"/>
    <lineage>
        <taxon>Eukaryota</taxon>
        <taxon>Amoebozoa</taxon>
        <taxon>Evosea</taxon>
        <taxon>Archamoebae</taxon>
        <taxon>Mastigamoebida</taxon>
        <taxon>Entamoebidae</taxon>
        <taxon>Entamoeba</taxon>
    </lineage>
</organism>
<dbReference type="Pfam" id="PF00644">
    <property type="entry name" value="PARP"/>
    <property type="match status" value="1"/>
</dbReference>
<proteinExistence type="predicted"/>
<reference evidence="4 5" key="1">
    <citation type="submission" date="2016-05" db="EMBL/GenBank/DDBJ databases">
        <title>First whole genome sequencing of Entamoeba histolytica HM1:IMSS-clone-6.</title>
        <authorList>
            <person name="Mukherjee Avik.K."/>
            <person name="Izumyama S."/>
            <person name="Nakada-Tsukui K."/>
            <person name="Nozaki T."/>
        </authorList>
    </citation>
    <scope>NUCLEOTIDE SEQUENCE [LARGE SCALE GENOMIC DNA]</scope>
    <source>
        <strain evidence="4 5">HM1:IMSS clone 6</strain>
    </source>
</reference>
<dbReference type="Gene3D" id="3.90.228.10">
    <property type="match status" value="1"/>
</dbReference>
<gene>
    <name evidence="4" type="ORF">CL6EHI_155600</name>
</gene>
<dbReference type="GO" id="GO:0003950">
    <property type="term" value="F:NAD+ poly-ADP-ribosyltransferase activity"/>
    <property type="evidence" value="ECO:0007669"/>
    <property type="project" value="InterPro"/>
</dbReference>
<dbReference type="PANTHER" id="PTHR21315">
    <property type="entry name" value="APRATAXIN AND PNK-LIKE FACTOR-RELATED"/>
    <property type="match status" value="1"/>
</dbReference>
<accession>A0A5K1VQQ0</accession>
<dbReference type="GO" id="GO:0003906">
    <property type="term" value="F:DNA-(apurinic or apyrimidinic site) endonuclease activity"/>
    <property type="evidence" value="ECO:0007669"/>
    <property type="project" value="InterPro"/>
</dbReference>
<name>A0A5K1VQQ0_ENTHI</name>
<evidence type="ECO:0000313" key="4">
    <source>
        <dbReference type="EMBL" id="GAT92990.1"/>
    </source>
</evidence>